<dbReference type="Proteomes" id="UP000281553">
    <property type="component" value="Unassembled WGS sequence"/>
</dbReference>
<reference evidence="2 3" key="1">
    <citation type="submission" date="2018-11" db="EMBL/GenBank/DDBJ databases">
        <authorList>
            <consortium name="Pathogen Informatics"/>
        </authorList>
    </citation>
    <scope>NUCLEOTIDE SEQUENCE [LARGE SCALE GENOMIC DNA]</scope>
</reference>
<dbReference type="SUPFAM" id="SSF52833">
    <property type="entry name" value="Thioredoxin-like"/>
    <property type="match status" value="1"/>
</dbReference>
<dbReference type="Pfam" id="PF00085">
    <property type="entry name" value="Thioredoxin"/>
    <property type="match status" value="1"/>
</dbReference>
<feature type="domain" description="Thioredoxin" evidence="1">
    <location>
        <begin position="17"/>
        <end position="102"/>
    </location>
</feature>
<gene>
    <name evidence="2" type="ORF">DILT_LOCUS9649</name>
</gene>
<dbReference type="InterPro" id="IPR036249">
    <property type="entry name" value="Thioredoxin-like_sf"/>
</dbReference>
<dbReference type="InterPro" id="IPR013766">
    <property type="entry name" value="Thioredoxin_domain"/>
</dbReference>
<dbReference type="AlphaFoldDB" id="A0A3P7LUR6"/>
<dbReference type="PANTHER" id="PTHR45663">
    <property type="entry name" value="GEO12009P1"/>
    <property type="match status" value="1"/>
</dbReference>
<name>A0A3P7LUR6_DIBLA</name>
<proteinExistence type="predicted"/>
<organism evidence="2 3">
    <name type="scientific">Dibothriocephalus latus</name>
    <name type="common">Fish tapeworm</name>
    <name type="synonym">Diphyllobothrium latum</name>
    <dbReference type="NCBI Taxonomy" id="60516"/>
    <lineage>
        <taxon>Eukaryota</taxon>
        <taxon>Metazoa</taxon>
        <taxon>Spiralia</taxon>
        <taxon>Lophotrochozoa</taxon>
        <taxon>Platyhelminthes</taxon>
        <taxon>Cestoda</taxon>
        <taxon>Eucestoda</taxon>
        <taxon>Diphyllobothriidea</taxon>
        <taxon>Diphyllobothriidae</taxon>
        <taxon>Dibothriocephalus</taxon>
    </lineage>
</organism>
<evidence type="ECO:0000259" key="1">
    <source>
        <dbReference type="Pfam" id="PF00085"/>
    </source>
</evidence>
<sequence length="140" mass="15779">MANLRAVKLIKPHHLPAVLEKYTYVIVNFFASWLAASYEVTPIIEKLAQKYPKIKFVTVDVSKNQDPLKAFNCPGLPYVIIFWKGLVLDRCDGATGNSVKNMVKTVTKEGHYLTFSTNSGKSVTFSDSLVQEQKLRKEIV</sequence>
<dbReference type="CDD" id="cd02947">
    <property type="entry name" value="TRX_family"/>
    <property type="match status" value="1"/>
</dbReference>
<dbReference type="OrthoDB" id="2121326at2759"/>
<protein>
    <recommendedName>
        <fullName evidence="1">Thioredoxin domain-containing protein</fullName>
    </recommendedName>
</protein>
<dbReference type="EMBL" id="UYRU01057443">
    <property type="protein sequence ID" value="VDN13818.1"/>
    <property type="molecule type" value="Genomic_DNA"/>
</dbReference>
<evidence type="ECO:0000313" key="2">
    <source>
        <dbReference type="EMBL" id="VDN13818.1"/>
    </source>
</evidence>
<dbReference type="PANTHER" id="PTHR45663:SF11">
    <property type="entry name" value="GEO12009P1"/>
    <property type="match status" value="1"/>
</dbReference>
<keyword evidence="3" id="KW-1185">Reference proteome</keyword>
<dbReference type="GO" id="GO:0015035">
    <property type="term" value="F:protein-disulfide reductase activity"/>
    <property type="evidence" value="ECO:0007669"/>
    <property type="project" value="TreeGrafter"/>
</dbReference>
<evidence type="ECO:0000313" key="3">
    <source>
        <dbReference type="Proteomes" id="UP000281553"/>
    </source>
</evidence>
<accession>A0A3P7LUR6</accession>
<dbReference type="Gene3D" id="3.40.30.10">
    <property type="entry name" value="Glutaredoxin"/>
    <property type="match status" value="1"/>
</dbReference>
<dbReference type="GO" id="GO:0005737">
    <property type="term" value="C:cytoplasm"/>
    <property type="evidence" value="ECO:0007669"/>
    <property type="project" value="TreeGrafter"/>
</dbReference>